<dbReference type="EMBL" id="DF842145">
    <property type="protein sequence ID" value="GAT46195.1"/>
    <property type="molecule type" value="Genomic_DNA"/>
</dbReference>
<keyword evidence="1" id="KW-0378">Hydrolase</keyword>
<reference evidence="3" key="1">
    <citation type="submission" date="2014-09" db="EMBL/GenBank/DDBJ databases">
        <title>Genome sequence of the luminous mushroom Mycena chlorophos for searching fungal bioluminescence genes.</title>
        <authorList>
            <person name="Tanaka Y."/>
            <person name="Kasuga D."/>
            <person name="Oba Y."/>
            <person name="Hase S."/>
            <person name="Sato K."/>
            <person name="Oba Y."/>
            <person name="Sakakibara Y."/>
        </authorList>
    </citation>
    <scope>NUCLEOTIDE SEQUENCE</scope>
</reference>
<evidence type="ECO:0000313" key="3">
    <source>
        <dbReference type="EMBL" id="GAT46195.1"/>
    </source>
</evidence>
<organism evidence="3 4">
    <name type="scientific">Mycena chlorophos</name>
    <name type="common">Agaric fungus</name>
    <name type="synonym">Agaricus chlorophos</name>
    <dbReference type="NCBI Taxonomy" id="658473"/>
    <lineage>
        <taxon>Eukaryota</taxon>
        <taxon>Fungi</taxon>
        <taxon>Dikarya</taxon>
        <taxon>Basidiomycota</taxon>
        <taxon>Agaricomycotina</taxon>
        <taxon>Agaricomycetes</taxon>
        <taxon>Agaricomycetidae</taxon>
        <taxon>Agaricales</taxon>
        <taxon>Marasmiineae</taxon>
        <taxon>Mycenaceae</taxon>
        <taxon>Mycena</taxon>
    </lineage>
</organism>
<evidence type="ECO:0000256" key="2">
    <source>
        <dbReference type="SAM" id="MobiDB-lite"/>
    </source>
</evidence>
<dbReference type="PANTHER" id="PTHR37015:SF2">
    <property type="entry name" value="REVERSE TRANSCRIPTASE DOMAIN-CONTAINING PROTEIN"/>
    <property type="match status" value="1"/>
</dbReference>
<dbReference type="Gene3D" id="1.50.10.10">
    <property type="match status" value="1"/>
</dbReference>
<feature type="region of interest" description="Disordered" evidence="2">
    <location>
        <begin position="13"/>
        <end position="32"/>
    </location>
</feature>
<dbReference type="Proteomes" id="UP000815677">
    <property type="component" value="Unassembled WGS sequence"/>
</dbReference>
<proteinExistence type="predicted"/>
<protein>
    <recommendedName>
        <fullName evidence="5">Reverse transcriptase domain-containing protein</fullName>
    </recommendedName>
</protein>
<dbReference type="SUPFAM" id="SSF48208">
    <property type="entry name" value="Six-hairpin glycosidases"/>
    <property type="match status" value="1"/>
</dbReference>
<gene>
    <name evidence="3" type="ORF">MCHLO_03733</name>
</gene>
<evidence type="ECO:0000313" key="4">
    <source>
        <dbReference type="Proteomes" id="UP000815677"/>
    </source>
</evidence>
<feature type="region of interest" description="Disordered" evidence="2">
    <location>
        <begin position="1216"/>
        <end position="1235"/>
    </location>
</feature>
<evidence type="ECO:0008006" key="5">
    <source>
        <dbReference type="Google" id="ProtNLM"/>
    </source>
</evidence>
<keyword evidence="4" id="KW-1185">Reference proteome</keyword>
<dbReference type="InterPro" id="IPR012341">
    <property type="entry name" value="6hp_glycosidase-like_sf"/>
</dbReference>
<dbReference type="Pfam" id="PF07470">
    <property type="entry name" value="Glyco_hydro_88"/>
    <property type="match status" value="1"/>
</dbReference>
<evidence type="ECO:0000256" key="1">
    <source>
        <dbReference type="ARBA" id="ARBA00022801"/>
    </source>
</evidence>
<sequence length="1261" mass="140271">MSNFGLIRGLLSSRGRGGRSRGSESRRVGGGSANVSASFGKTLQFITEIKLGEVEKQRLAYAEHSAVLEQASALADDLPGRVELLLNAVRSWRGSGAVDYQTILAGKLDLASVDLWLLQARKDPGFSSDVVRDWADTLEAHIRHSQVRFEFAKLFGGLFNEWLASGDSVTAQDSSLDSPRASPAPTEDFVEVGRKEMYEQQDRLKSLIFQPKTIDAAALKQYLSNLFSDGPGVGILAEMRQGMEIFAEDLENRIITTDDMGWIIKSLLASDQMAESKRQTLREFSQNPTVLSEIATVMTMRLANLDAWVWPAQGAQVDMRRHLNGKYRAFTDPDVLDALFLHYIGVMWQVKFKQDGSQLFSSKAWKQEFPPFSHAQNRSRASFFAEHNHFNSVNSHRQTLRRDHFLLGQLASKADSTPVYDDNGNLDKSQVPVSHIKQELLHFVATECYLNQTLHDTFTVVATDFEWFGPSLPFDTILTCLAFFGIPQKWLDFFRRFLEMPLYFKEDKPAQVRVRQCGTPISYALSAFFGEVVLFGLDYAINQRADGLFLHRIHDDVWFWHADSQKCVTAWAEIQTYVGLTGLTINQTKTGSACVGATVAPELPVGEIRWGFLKLDAEAGRFIIDQREVDRHIVELRRQLAATKSVFGWINCWNRYVAFLSRNFGARPTKSFGPAFCLGQAHLDDMIDTLARVQRELYPDGLVQHLRAVIEERFGVKDLPDGYFFFPISCGGLELRNPLIELLAVRDEFTEDPAAEFTQQMSQDHDTYLKLLEAWNAKGAARFLDVQLNFPPFEEYASYRETGLLSWLTRYQSLMKTAHPRQLNVPSALHTPRMSAMDFYDKWILALYGDQVLKKFGSLEPVDADLIPVGLVHLFSGSPDMAELGQCNWATSTCFNPFPFDPGFDISAVTQLAINLSVHSWEMGTTAEALLELYDPNLSVFGPSPFSTSNLDALSSDCVESLAYAASKIVLGTAPNGLSDAEGALADPASLGVSAVLLGKRDARYAAAVDDELDYILHHAPRFENGAISHRIAVAELWADFIYMVPPFLAYAGASSQDNDLLHSAYLQCALYRDVLQDPTTGLWQHIIGHEHEDTGFWSTGDAWAAAGMARVLATILRAPVLADDFNRETAIGELTHWIREILDGVQSVALDGGLVRNYLDSTTNYSFGEVAGSALFAATAYRMVVLRPTIFGDGYLIWADGIRTTLALQITNSGAASPAVNPMDPRDPTPLKSGSPEGNTFVVLMYAAWRDCIVAGVCSR</sequence>
<accession>A0ABQ0L4Y7</accession>
<dbReference type="PANTHER" id="PTHR37015">
    <property type="entry name" value="REVERSE TRANSCRIPTASE DOMAIN-CONTAINING PROTEIN"/>
    <property type="match status" value="1"/>
</dbReference>
<name>A0ABQ0L4Y7_MYCCL</name>
<dbReference type="InterPro" id="IPR008928">
    <property type="entry name" value="6-hairpin_glycosidase_sf"/>
</dbReference>
<dbReference type="InterPro" id="IPR010905">
    <property type="entry name" value="Glyco_hydro_88"/>
</dbReference>